<dbReference type="EMBL" id="CP017269">
    <property type="protein sequence ID" value="AOT73197.1"/>
    <property type="molecule type" value="Genomic_DNA"/>
</dbReference>
<dbReference type="InterPro" id="IPR008927">
    <property type="entry name" value="6-PGluconate_DH-like_C_sf"/>
</dbReference>
<gene>
    <name evidence="11" type="ORF">Gferi_18170</name>
</gene>
<dbReference type="InterPro" id="IPR001753">
    <property type="entry name" value="Enoyl-CoA_hydra/iso"/>
</dbReference>
<accession>A0A1D8GQJ6</accession>
<dbReference type="Gene3D" id="3.40.50.720">
    <property type="entry name" value="NAD(P)-binding Rossmann-like Domain"/>
    <property type="match status" value="1"/>
</dbReference>
<feature type="domain" description="3-hydroxyacyl-CoA dehydrogenase NAD binding" evidence="10">
    <location>
        <begin position="1"/>
        <end position="181"/>
    </location>
</feature>
<feature type="domain" description="3-hydroxyacyl-CoA dehydrogenase C-terminal" evidence="9">
    <location>
        <begin position="185"/>
        <end position="284"/>
    </location>
</feature>
<dbReference type="InterPro" id="IPR006108">
    <property type="entry name" value="3HC_DH_C"/>
</dbReference>
<dbReference type="Proteomes" id="UP000095743">
    <property type="component" value="Chromosome"/>
</dbReference>
<name>A0A1D8GQJ6_9FIRM</name>
<dbReference type="SUPFAM" id="SSF51735">
    <property type="entry name" value="NAD(P)-binding Rossmann-fold domains"/>
    <property type="match status" value="1"/>
</dbReference>
<keyword evidence="6" id="KW-0520">NAD</keyword>
<keyword evidence="5" id="KW-0560">Oxidoreductase</keyword>
<dbReference type="PANTHER" id="PTHR48075:SF7">
    <property type="entry name" value="3-HYDROXYACYL-COA DEHYDROGENASE-RELATED"/>
    <property type="match status" value="1"/>
</dbReference>
<evidence type="ECO:0000256" key="2">
    <source>
        <dbReference type="ARBA" id="ARBA00009463"/>
    </source>
</evidence>
<dbReference type="GO" id="GO:0003857">
    <property type="term" value="F:(3S)-3-hydroxyacyl-CoA dehydrogenase (NAD+) activity"/>
    <property type="evidence" value="ECO:0007669"/>
    <property type="project" value="UniProtKB-EC"/>
</dbReference>
<dbReference type="GO" id="GO:0070403">
    <property type="term" value="F:NAD+ binding"/>
    <property type="evidence" value="ECO:0007669"/>
    <property type="project" value="InterPro"/>
</dbReference>
<dbReference type="InterPro" id="IPR006176">
    <property type="entry name" value="3-OHacyl-CoA_DH_NAD-bd"/>
</dbReference>
<evidence type="ECO:0000259" key="10">
    <source>
        <dbReference type="Pfam" id="PF02737"/>
    </source>
</evidence>
<keyword evidence="12" id="KW-1185">Reference proteome</keyword>
<evidence type="ECO:0000259" key="9">
    <source>
        <dbReference type="Pfam" id="PF00725"/>
    </source>
</evidence>
<dbReference type="Pfam" id="PF00725">
    <property type="entry name" value="3HCDH"/>
    <property type="match status" value="1"/>
</dbReference>
<keyword evidence="4" id="KW-0442">Lipid degradation</keyword>
<dbReference type="Gene3D" id="3.90.226.10">
    <property type="entry name" value="2-enoyl-CoA Hydratase, Chain A, domain 1"/>
    <property type="match status" value="1"/>
</dbReference>
<evidence type="ECO:0000256" key="6">
    <source>
        <dbReference type="ARBA" id="ARBA00023027"/>
    </source>
</evidence>
<dbReference type="UniPathway" id="UPA00659"/>
<protein>
    <submittedName>
        <fullName evidence="11">Uncharacterized protein</fullName>
    </submittedName>
</protein>
<evidence type="ECO:0000256" key="7">
    <source>
        <dbReference type="ARBA" id="ARBA00023098"/>
    </source>
</evidence>
<proteinExistence type="inferred from homology"/>
<dbReference type="InterPro" id="IPR029045">
    <property type="entry name" value="ClpP/crotonase-like_dom_sf"/>
</dbReference>
<dbReference type="SUPFAM" id="SSF52096">
    <property type="entry name" value="ClpP/crotonase"/>
    <property type="match status" value="1"/>
</dbReference>
<evidence type="ECO:0000256" key="4">
    <source>
        <dbReference type="ARBA" id="ARBA00022963"/>
    </source>
</evidence>
<dbReference type="Pfam" id="PF00378">
    <property type="entry name" value="ECH_1"/>
    <property type="match status" value="1"/>
</dbReference>
<keyword evidence="7" id="KW-0443">Lipid metabolism</keyword>
<dbReference type="GO" id="GO:0006635">
    <property type="term" value="P:fatty acid beta-oxidation"/>
    <property type="evidence" value="ECO:0007669"/>
    <property type="project" value="UniProtKB-UniPathway"/>
</dbReference>
<evidence type="ECO:0000313" key="12">
    <source>
        <dbReference type="Proteomes" id="UP000095743"/>
    </source>
</evidence>
<comment type="similarity">
    <text evidence="2">Belongs to the 3-hydroxyacyl-CoA dehydrogenase family.</text>
</comment>
<keyword evidence="3" id="KW-0276">Fatty acid metabolism</keyword>
<evidence type="ECO:0000256" key="1">
    <source>
        <dbReference type="ARBA" id="ARBA00005005"/>
    </source>
</evidence>
<dbReference type="CDD" id="cd06558">
    <property type="entry name" value="crotonase-like"/>
    <property type="match status" value="1"/>
</dbReference>
<organism evidence="11 12">
    <name type="scientific">Geosporobacter ferrireducens</name>
    <dbReference type="NCBI Taxonomy" id="1424294"/>
    <lineage>
        <taxon>Bacteria</taxon>
        <taxon>Bacillati</taxon>
        <taxon>Bacillota</taxon>
        <taxon>Clostridia</taxon>
        <taxon>Peptostreptococcales</taxon>
        <taxon>Thermotaleaceae</taxon>
        <taxon>Geosporobacter</taxon>
    </lineage>
</organism>
<evidence type="ECO:0000256" key="5">
    <source>
        <dbReference type="ARBA" id="ARBA00023002"/>
    </source>
</evidence>
<reference evidence="11 12" key="1">
    <citation type="submission" date="2016-09" db="EMBL/GenBank/DDBJ databases">
        <title>Genomic analysis reveals versatility of anaerobic energy metabolism of Geosporobacter ferrireducens IRF9 of phylum Firmicutes.</title>
        <authorList>
            <person name="Kim S.-J."/>
        </authorList>
    </citation>
    <scope>NUCLEOTIDE SEQUENCE [LARGE SCALE GENOMIC DNA]</scope>
    <source>
        <strain evidence="11 12">IRF9</strain>
    </source>
</reference>
<dbReference type="KEGG" id="gfe:Gferi_18170"/>
<evidence type="ECO:0000313" key="11">
    <source>
        <dbReference type="EMBL" id="AOT73197.1"/>
    </source>
</evidence>
<dbReference type="STRING" id="1424294.Gferi_18170"/>
<evidence type="ECO:0000256" key="3">
    <source>
        <dbReference type="ARBA" id="ARBA00022832"/>
    </source>
</evidence>
<comment type="catalytic activity">
    <reaction evidence="8">
        <text>a (3S)-3-hydroxyacyl-CoA + NAD(+) = a 3-oxoacyl-CoA + NADH + H(+)</text>
        <dbReference type="Rhea" id="RHEA:22432"/>
        <dbReference type="ChEBI" id="CHEBI:15378"/>
        <dbReference type="ChEBI" id="CHEBI:57318"/>
        <dbReference type="ChEBI" id="CHEBI:57540"/>
        <dbReference type="ChEBI" id="CHEBI:57945"/>
        <dbReference type="ChEBI" id="CHEBI:90726"/>
        <dbReference type="EC" id="1.1.1.35"/>
    </reaction>
</comment>
<sequence length="757" mass="84097">MGAGIAAILANAGITVVLLDIVPKEFLGAEGKKRSALAVGAIERLLADKKLPAFATDEMAKYITPGNLEDDLSLISDCDWIIEVVAENLEIKHKLIERLLPHIKADAILSTNTSGIPVASIAKNMPVDLQKRFLGTHFFNPPRYMRLLEIIPTAETETDVIEYMTDFGYHILGKGVVKAHDTPNFIANRIGAVVTPLAFRQMKKYGFGIDKIDVLTGKLIGRAKSATFETADLVGLDVLAHVNNNILGALTDEEEKEYFKLPEEIRAMCENGQLGNKTDAGFYKRVKDENNKKIKLVWDFAKQEYVMPDQIEVPFIEVGKKISRLRDRLCALIYSDEAESKFLWENISEIIYYSAKVKNEVADDYKDIDNAMKWGYNWEVGPFELWDLIGFEKAALRMKADGKKLPEWVEERLVKKENFYERDPDFNSFESVYPVLKKFNHSTLLDLGDGVLGLEFKSPGDSITANIRKELVTAIDQVENKNQYKGLVLLNSGGNFLVGADLKEMITSIMAGQLNDVGDKISEFQQVSLRIKYARKPVIAAVHGMVLGGGCEFALQASRIVAHVDTYMGLVEVGVGLIPAGGGLKELVQRNEKLLKSLSCNDFTPTIQKLLFQVATAQVSKNAYEALQLGYLQPTDIIIAQIDGLTERAKEEVLRLAKDGFRQVLPKQTQVTGNSGMATLRAIIMGMTEGGFITGYDAEIAEKIAKVLTGGDVPNGSQITEQELLRLEKEGFTELIQNAKTHERISGMVKNRRPVRN</sequence>
<comment type="pathway">
    <text evidence="1">Lipid metabolism; fatty acid beta-oxidation.</text>
</comment>
<dbReference type="Gene3D" id="1.10.1040.50">
    <property type="match status" value="1"/>
</dbReference>
<dbReference type="AlphaFoldDB" id="A0A1D8GQJ6"/>
<dbReference type="InterPro" id="IPR036291">
    <property type="entry name" value="NAD(P)-bd_dom_sf"/>
</dbReference>
<dbReference type="SUPFAM" id="SSF48179">
    <property type="entry name" value="6-phosphogluconate dehydrogenase C-terminal domain-like"/>
    <property type="match status" value="2"/>
</dbReference>
<dbReference type="Pfam" id="PF02737">
    <property type="entry name" value="3HCDH_N"/>
    <property type="match status" value="1"/>
</dbReference>
<dbReference type="PANTHER" id="PTHR48075">
    <property type="entry name" value="3-HYDROXYACYL-COA DEHYDROGENASE FAMILY PROTEIN"/>
    <property type="match status" value="1"/>
</dbReference>
<evidence type="ECO:0000256" key="8">
    <source>
        <dbReference type="ARBA" id="ARBA00049556"/>
    </source>
</evidence>